<dbReference type="Pfam" id="PF16694">
    <property type="entry name" value="Cytochrome_P460"/>
    <property type="match status" value="1"/>
</dbReference>
<organism evidence="2">
    <name type="scientific">Kuenenia stuttgartiensis</name>
    <dbReference type="NCBI Taxonomy" id="174633"/>
    <lineage>
        <taxon>Bacteria</taxon>
        <taxon>Pseudomonadati</taxon>
        <taxon>Planctomycetota</taxon>
        <taxon>Candidatus Brocadiia</taxon>
        <taxon>Candidatus Brocadiales</taxon>
        <taxon>Candidatus Brocadiaceae</taxon>
        <taxon>Candidatus Kuenenia</taxon>
    </lineage>
</organism>
<evidence type="ECO:0000313" key="6">
    <source>
        <dbReference type="Proteomes" id="UP000501926"/>
    </source>
</evidence>
<feature type="domain" description="Cytochrome P460" evidence="1">
    <location>
        <begin position="71"/>
        <end position="164"/>
    </location>
</feature>
<reference evidence="3 6" key="5">
    <citation type="submission" date="2020-02" db="EMBL/GenBank/DDBJ databases">
        <title>Newly sequenced genome of strain CSTR1 showed variability in Candidatus Kuenenia stuttgartiensis genomes.</title>
        <authorList>
            <person name="Ding C."/>
            <person name="Adrian L."/>
        </authorList>
    </citation>
    <scope>NUCLEOTIDE SEQUENCE [LARGE SCALE GENOMIC DNA]</scope>
    <source>
        <strain evidence="3 6">CSTR1</strain>
    </source>
</reference>
<dbReference type="AlphaFoldDB" id="Q1PXK5"/>
<evidence type="ECO:0000259" key="1">
    <source>
        <dbReference type="Pfam" id="PF16694"/>
    </source>
</evidence>
<protein>
    <submittedName>
        <fullName evidence="3">Putative cytochrome c like protein</fullName>
    </submittedName>
    <submittedName>
        <fullName evidence="2">Similar to cytochrome c like protein</fullName>
    </submittedName>
</protein>
<dbReference type="EMBL" id="LT934425">
    <property type="protein sequence ID" value="SOH05443.1"/>
    <property type="molecule type" value="Genomic_DNA"/>
</dbReference>
<accession>Q1PXK5</accession>
<sequence length="169" mass="19437">MNKSKTIWFLIVIIAVICFTSQKRGTAEMPGINEKINAQRLWEYMTKENPYKCYPAWPGKEGIYESTMPPGDILRLYINDLALDTVVNKKRIFPNGSLLIKEIYTEENKLSLLTVMYKEKGFNPQGNDWYWVKYGHDGEVKLEGRVGLCIECHVGVADNDYVFTGSIKK</sequence>
<dbReference type="InterPro" id="IPR032033">
    <property type="entry name" value="Cytochrome_P460"/>
</dbReference>
<evidence type="ECO:0000313" key="4">
    <source>
        <dbReference type="EMBL" id="SOH05443.1"/>
    </source>
</evidence>
<evidence type="ECO:0000313" key="5">
    <source>
        <dbReference type="Proteomes" id="UP000221734"/>
    </source>
</evidence>
<reference evidence="2" key="1">
    <citation type="journal article" date="2006" name="Nature">
        <title>Deciphering the evolution and metabolism of an anammox bacterium from a community genome.</title>
        <authorList>
            <person name="Strous M."/>
            <person name="Pelletier E."/>
            <person name="Mangenot S."/>
            <person name="Rattei T."/>
            <person name="Lehner A."/>
            <person name="Taylor M.W."/>
            <person name="Horn M."/>
            <person name="Daims H."/>
            <person name="Bartol-Mavel D."/>
            <person name="Wincker P."/>
            <person name="Barbe V."/>
            <person name="Fonknechten N."/>
            <person name="Vallenet D."/>
            <person name="Segurens B."/>
            <person name="Schenowitz-Truong C."/>
            <person name="Medigue C."/>
            <person name="Collingro A."/>
            <person name="Snel B."/>
            <person name="Dutilh B.E."/>
            <person name="OpDenCamp H.J.M."/>
            <person name="vanDerDrift C."/>
            <person name="Cirpus I."/>
            <person name="vanDePas-Schoonen K.T."/>
            <person name="Harhangi H.R."/>
            <person name="vanNiftrik L."/>
            <person name="Schmid M."/>
            <person name="Keltjens J."/>
            <person name="vanDeVossenberg J."/>
            <person name="Kartal B."/>
            <person name="Meier H."/>
            <person name="Frishman D."/>
            <person name="Huynen M.A."/>
            <person name="Mewes H."/>
            <person name="Weissenbach J."/>
            <person name="Jetten M.S.M."/>
            <person name="Wagner M."/>
            <person name="LePaslier D."/>
        </authorList>
    </citation>
    <scope>NUCLEOTIDE SEQUENCE</scope>
</reference>
<dbReference type="KEGG" id="kst:KSMBR1_2964"/>
<evidence type="ECO:0000313" key="3">
    <source>
        <dbReference type="EMBL" id="QII13549.1"/>
    </source>
</evidence>
<dbReference type="EMBL" id="CT573073">
    <property type="protein sequence ID" value="CAJ71965.1"/>
    <property type="molecule type" value="Genomic_DNA"/>
</dbReference>
<dbReference type="Proteomes" id="UP000221734">
    <property type="component" value="Chromosome Kuenenia_stuttgartiensis_MBR1"/>
</dbReference>
<reference evidence="5" key="4">
    <citation type="submission" date="2017-10" db="EMBL/GenBank/DDBJ databases">
        <authorList>
            <person name="Frank J."/>
        </authorList>
    </citation>
    <scope>NUCLEOTIDE SEQUENCE [LARGE SCALE GENOMIC DNA]</scope>
</reference>
<dbReference type="RefSeq" id="WP_230405697.1">
    <property type="nucleotide sequence ID" value="NZ_CP049055.1"/>
</dbReference>
<evidence type="ECO:0000313" key="2">
    <source>
        <dbReference type="EMBL" id="CAJ71965.1"/>
    </source>
</evidence>
<keyword evidence="5" id="KW-1185">Reference proteome</keyword>
<dbReference type="CDD" id="cd20716">
    <property type="entry name" value="cyt_P460_fam"/>
    <property type="match status" value="1"/>
</dbReference>
<name>Q1PXK5_KUEST</name>
<dbReference type="Gene3D" id="3.50.70.20">
    <property type="entry name" value="Cytochrome P460"/>
    <property type="match status" value="1"/>
</dbReference>
<proteinExistence type="predicted"/>
<dbReference type="EMBL" id="CP049055">
    <property type="protein sequence ID" value="QII13549.1"/>
    <property type="molecule type" value="Genomic_DNA"/>
</dbReference>
<reference evidence="4" key="3">
    <citation type="submission" date="2017-10" db="EMBL/GenBank/DDBJ databases">
        <authorList>
            <person name="Banno H."/>
            <person name="Chua N.-H."/>
        </authorList>
    </citation>
    <scope>NUCLEOTIDE SEQUENCE [LARGE SCALE GENOMIC DNA]</scope>
    <source>
        <strain evidence="4">Kuenenia_mbr1_ru-nijmegen</strain>
    </source>
</reference>
<gene>
    <name evidence="2" type="primary">ccpA</name>
    <name evidence="4" type="synonym">ccpA_2</name>
    <name evidence="3" type="ORF">KsCSTR_41700</name>
    <name evidence="4" type="ORF">KSMBR1_2964</name>
    <name evidence="2" type="ORF">kustc1220</name>
</gene>
<reference evidence="2" key="2">
    <citation type="submission" date="2006-01" db="EMBL/GenBank/DDBJ databases">
        <authorList>
            <person name="Genoscope"/>
        </authorList>
    </citation>
    <scope>NUCLEOTIDE SEQUENCE</scope>
</reference>
<dbReference type="Proteomes" id="UP000501926">
    <property type="component" value="Chromosome"/>
</dbReference>
<dbReference type="InterPro" id="IPR038142">
    <property type="entry name" value="Cytochrome_P460_sp"/>
</dbReference>